<comment type="caution">
    <text evidence="5">The sequence shown here is derived from an EMBL/GenBank/DDBJ whole genome shotgun (WGS) entry which is preliminary data.</text>
</comment>
<dbReference type="InterPro" id="IPR016032">
    <property type="entry name" value="Sig_transdc_resp-reg_C-effctor"/>
</dbReference>
<keyword evidence="6" id="KW-1185">Reference proteome</keyword>
<proteinExistence type="predicted"/>
<keyword evidence="2" id="KW-0238">DNA-binding</keyword>
<dbReference type="SMART" id="SM00421">
    <property type="entry name" value="HTH_LUXR"/>
    <property type="match status" value="1"/>
</dbReference>
<dbReference type="Pfam" id="PF00196">
    <property type="entry name" value="GerE"/>
    <property type="match status" value="1"/>
</dbReference>
<evidence type="ECO:0000256" key="1">
    <source>
        <dbReference type="ARBA" id="ARBA00023015"/>
    </source>
</evidence>
<evidence type="ECO:0000313" key="6">
    <source>
        <dbReference type="Proteomes" id="UP000253383"/>
    </source>
</evidence>
<dbReference type="CDD" id="cd06170">
    <property type="entry name" value="LuxR_C_like"/>
    <property type="match status" value="1"/>
</dbReference>
<dbReference type="PANTHER" id="PTHR44688:SF16">
    <property type="entry name" value="DNA-BINDING TRANSCRIPTIONAL ACTIVATOR DEVR_DOSR"/>
    <property type="match status" value="1"/>
</dbReference>
<dbReference type="PRINTS" id="PR00038">
    <property type="entry name" value="HTHLUXR"/>
</dbReference>
<evidence type="ECO:0000256" key="3">
    <source>
        <dbReference type="ARBA" id="ARBA00023163"/>
    </source>
</evidence>
<evidence type="ECO:0000259" key="4">
    <source>
        <dbReference type="PROSITE" id="PS50043"/>
    </source>
</evidence>
<protein>
    <submittedName>
        <fullName evidence="5">LuxR family transcriptional regulator</fullName>
    </submittedName>
</protein>
<accession>A0A368JJ70</accession>
<keyword evidence="3" id="KW-0804">Transcription</keyword>
<organism evidence="5 6">
    <name type="scientific">Larkinella punicea</name>
    <dbReference type="NCBI Taxonomy" id="2315727"/>
    <lineage>
        <taxon>Bacteria</taxon>
        <taxon>Pseudomonadati</taxon>
        <taxon>Bacteroidota</taxon>
        <taxon>Cytophagia</taxon>
        <taxon>Cytophagales</taxon>
        <taxon>Spirosomataceae</taxon>
        <taxon>Larkinella</taxon>
    </lineage>
</organism>
<dbReference type="Proteomes" id="UP000253383">
    <property type="component" value="Unassembled WGS sequence"/>
</dbReference>
<dbReference type="EMBL" id="QOWE01000026">
    <property type="protein sequence ID" value="RCR66593.1"/>
    <property type="molecule type" value="Genomic_DNA"/>
</dbReference>
<dbReference type="Gene3D" id="1.10.10.10">
    <property type="entry name" value="Winged helix-like DNA-binding domain superfamily/Winged helix DNA-binding domain"/>
    <property type="match status" value="1"/>
</dbReference>
<dbReference type="GO" id="GO:0006355">
    <property type="term" value="P:regulation of DNA-templated transcription"/>
    <property type="evidence" value="ECO:0007669"/>
    <property type="project" value="InterPro"/>
</dbReference>
<dbReference type="InterPro" id="IPR036388">
    <property type="entry name" value="WH-like_DNA-bd_sf"/>
</dbReference>
<reference evidence="5 6" key="1">
    <citation type="submission" date="2018-07" db="EMBL/GenBank/DDBJ databases">
        <title>Genome analysis of Larkinella rosea.</title>
        <authorList>
            <person name="Zhou Z."/>
            <person name="Wang G."/>
        </authorList>
    </citation>
    <scope>NUCLEOTIDE SEQUENCE [LARGE SCALE GENOMIC DNA]</scope>
    <source>
        <strain evidence="6">zzj9</strain>
    </source>
</reference>
<name>A0A368JJ70_9BACT</name>
<dbReference type="PANTHER" id="PTHR44688">
    <property type="entry name" value="DNA-BINDING TRANSCRIPTIONAL ACTIVATOR DEVR_DOSR"/>
    <property type="match status" value="1"/>
</dbReference>
<dbReference type="SUPFAM" id="SSF46894">
    <property type="entry name" value="C-terminal effector domain of the bipartite response regulators"/>
    <property type="match status" value="1"/>
</dbReference>
<dbReference type="GO" id="GO:0003677">
    <property type="term" value="F:DNA binding"/>
    <property type="evidence" value="ECO:0007669"/>
    <property type="project" value="UniProtKB-KW"/>
</dbReference>
<dbReference type="PROSITE" id="PS00622">
    <property type="entry name" value="HTH_LUXR_1"/>
    <property type="match status" value="1"/>
</dbReference>
<dbReference type="PROSITE" id="PS50043">
    <property type="entry name" value="HTH_LUXR_2"/>
    <property type="match status" value="1"/>
</dbReference>
<dbReference type="AlphaFoldDB" id="A0A368JJ70"/>
<sequence>MIRIIGIPSNHFIASYMTEITRSVHLSINIIFDIQQVEKIVKHQPIDWILFDIYEKSTIYFEILQELRFRDQRFQLAILVDNSVIYNKIIDYHIQHLKPDLVCGFHELPQCLRLISLGQCFLPSLPPISRTHAIQGWNELTGREKEVLWELAEGKSTAEIAGLLYISTKTVENHKASISSKLNVNGGPGSLLRFIFKNKVDILSTKY</sequence>
<feature type="domain" description="HTH luxR-type" evidence="4">
    <location>
        <begin position="133"/>
        <end position="198"/>
    </location>
</feature>
<evidence type="ECO:0000313" key="5">
    <source>
        <dbReference type="EMBL" id="RCR66593.1"/>
    </source>
</evidence>
<gene>
    <name evidence="5" type="ORF">DUE52_26345</name>
</gene>
<dbReference type="InterPro" id="IPR000792">
    <property type="entry name" value="Tscrpt_reg_LuxR_C"/>
</dbReference>
<keyword evidence="1" id="KW-0805">Transcription regulation</keyword>
<evidence type="ECO:0000256" key="2">
    <source>
        <dbReference type="ARBA" id="ARBA00023125"/>
    </source>
</evidence>